<name>A0AAJ0F0D5_9PEZI</name>
<dbReference type="PANTHER" id="PTHR33606">
    <property type="entry name" value="PROTEIN YCII"/>
    <property type="match status" value="1"/>
</dbReference>
<sequence length="141" mass="16242">MSWSLTRSIELDILWLKYSQTRYNMSAMETTSNPQIENSEWLIHVPDFPEAKQRRAAVFPQHIERMKTDPQGFWVFGGATLTEPVGPGQPPHITGSAMLVLAPTRERVLARLLDDPLVKEKIWDIENAQIHAFLRPKRTHL</sequence>
<accession>A0AAJ0F0D5</accession>
<dbReference type="RefSeq" id="XP_060434246.1">
    <property type="nucleotide sequence ID" value="XM_060574026.1"/>
</dbReference>
<proteinExistence type="predicted"/>
<evidence type="ECO:0000313" key="2">
    <source>
        <dbReference type="Proteomes" id="UP001224890"/>
    </source>
</evidence>
<dbReference type="Gene3D" id="3.30.70.1060">
    <property type="entry name" value="Dimeric alpha+beta barrel"/>
    <property type="match status" value="1"/>
</dbReference>
<protein>
    <recommendedName>
        <fullName evidence="3">YCII-related domain-containing protein</fullName>
    </recommendedName>
</protein>
<dbReference type="PANTHER" id="PTHR33606:SF3">
    <property type="entry name" value="PROTEIN YCII"/>
    <property type="match status" value="1"/>
</dbReference>
<keyword evidence="2" id="KW-1185">Reference proteome</keyword>
<dbReference type="AlphaFoldDB" id="A0AAJ0F0D5"/>
<evidence type="ECO:0000313" key="1">
    <source>
        <dbReference type="EMBL" id="KAK1690551.1"/>
    </source>
</evidence>
<reference evidence="1" key="1">
    <citation type="submission" date="2021-06" db="EMBL/GenBank/DDBJ databases">
        <title>Comparative genomics, transcriptomics and evolutionary studies reveal genomic signatures of adaptation to plant cell wall in hemibiotrophic fungi.</title>
        <authorList>
            <consortium name="DOE Joint Genome Institute"/>
            <person name="Baroncelli R."/>
            <person name="Diaz J.F."/>
            <person name="Benocci T."/>
            <person name="Peng M."/>
            <person name="Battaglia E."/>
            <person name="Haridas S."/>
            <person name="Andreopoulos W."/>
            <person name="Labutti K."/>
            <person name="Pangilinan J."/>
            <person name="Floch G.L."/>
            <person name="Makela M.R."/>
            <person name="Henrissat B."/>
            <person name="Grigoriev I.V."/>
            <person name="Crouch J.A."/>
            <person name="De Vries R.P."/>
            <person name="Sukno S.A."/>
            <person name="Thon M.R."/>
        </authorList>
    </citation>
    <scope>NUCLEOTIDE SEQUENCE</scope>
    <source>
        <strain evidence="1">CBS 193.32</strain>
    </source>
</reference>
<dbReference type="InterPro" id="IPR011008">
    <property type="entry name" value="Dimeric_a/b-barrel"/>
</dbReference>
<comment type="caution">
    <text evidence="1">The sequence shown here is derived from an EMBL/GenBank/DDBJ whole genome shotgun (WGS) entry which is preliminary data.</text>
</comment>
<organism evidence="1 2">
    <name type="scientific">Colletotrichum godetiae</name>
    <dbReference type="NCBI Taxonomy" id="1209918"/>
    <lineage>
        <taxon>Eukaryota</taxon>
        <taxon>Fungi</taxon>
        <taxon>Dikarya</taxon>
        <taxon>Ascomycota</taxon>
        <taxon>Pezizomycotina</taxon>
        <taxon>Sordariomycetes</taxon>
        <taxon>Hypocreomycetidae</taxon>
        <taxon>Glomerellales</taxon>
        <taxon>Glomerellaceae</taxon>
        <taxon>Colletotrichum</taxon>
        <taxon>Colletotrichum acutatum species complex</taxon>
    </lineage>
</organism>
<dbReference type="Proteomes" id="UP001224890">
    <property type="component" value="Unassembled WGS sequence"/>
</dbReference>
<dbReference type="EMBL" id="JAHMHR010000006">
    <property type="protein sequence ID" value="KAK1690551.1"/>
    <property type="molecule type" value="Genomic_DNA"/>
</dbReference>
<gene>
    <name evidence="1" type="ORF">BDP55DRAFT_651100</name>
</gene>
<dbReference type="GeneID" id="85458552"/>
<evidence type="ECO:0008006" key="3">
    <source>
        <dbReference type="Google" id="ProtNLM"/>
    </source>
</evidence>
<dbReference type="SUPFAM" id="SSF54909">
    <property type="entry name" value="Dimeric alpha+beta barrel"/>
    <property type="match status" value="1"/>
</dbReference>
<dbReference type="InterPro" id="IPR051807">
    <property type="entry name" value="Sec-metab_biosynth-assoc"/>
</dbReference>